<comment type="caution">
    <text evidence="1">The sequence shown here is derived from an EMBL/GenBank/DDBJ whole genome shotgun (WGS) entry which is preliminary data.</text>
</comment>
<accession>A0A2N5W9C7</accession>
<organism evidence="1 2">
    <name type="scientific">Puccinia coronata f. sp. avenae</name>
    <dbReference type="NCBI Taxonomy" id="200324"/>
    <lineage>
        <taxon>Eukaryota</taxon>
        <taxon>Fungi</taxon>
        <taxon>Dikarya</taxon>
        <taxon>Basidiomycota</taxon>
        <taxon>Pucciniomycotina</taxon>
        <taxon>Pucciniomycetes</taxon>
        <taxon>Pucciniales</taxon>
        <taxon>Pucciniaceae</taxon>
        <taxon>Puccinia</taxon>
    </lineage>
</organism>
<dbReference type="Proteomes" id="UP000235388">
    <property type="component" value="Unassembled WGS sequence"/>
</dbReference>
<evidence type="ECO:0000313" key="1">
    <source>
        <dbReference type="EMBL" id="PLW58840.1"/>
    </source>
</evidence>
<dbReference type="EMBL" id="PGCJ01000001">
    <property type="protein sequence ID" value="PLW58840.1"/>
    <property type="molecule type" value="Genomic_DNA"/>
</dbReference>
<dbReference type="AlphaFoldDB" id="A0A2N5W9C7"/>
<reference evidence="1 2" key="1">
    <citation type="submission" date="2017-11" db="EMBL/GenBank/DDBJ databases">
        <title>De novo assembly and phasing of dikaryotic genomes from two isolates of Puccinia coronata f. sp. avenae, the causal agent of oat crown rust.</title>
        <authorList>
            <person name="Miller M.E."/>
            <person name="Zhang Y."/>
            <person name="Omidvar V."/>
            <person name="Sperschneider J."/>
            <person name="Schwessinger B."/>
            <person name="Raley C."/>
            <person name="Palmer J.M."/>
            <person name="Garnica D."/>
            <person name="Upadhyaya N."/>
            <person name="Rathjen J."/>
            <person name="Taylor J.M."/>
            <person name="Park R.F."/>
            <person name="Dodds P.N."/>
            <person name="Hirsch C.D."/>
            <person name="Kianian S.F."/>
            <person name="Figueroa M."/>
        </authorList>
    </citation>
    <scope>NUCLEOTIDE SEQUENCE [LARGE SCALE GENOMIC DNA]</scope>
    <source>
        <strain evidence="1">12NC29</strain>
    </source>
</reference>
<keyword evidence="2" id="KW-1185">Reference proteome</keyword>
<proteinExistence type="predicted"/>
<gene>
    <name evidence="1" type="ORF">PCANC_00254</name>
</gene>
<sequence>MPPGARNPPYYSRVYTGFSGFNWNTLEIHTFLPHLKASPATAIAAPHHPSDRLSPNAVDQGLGRVVWSIPFPTSEIHPGYG</sequence>
<name>A0A2N5W9C7_9BASI</name>
<evidence type="ECO:0000313" key="2">
    <source>
        <dbReference type="Proteomes" id="UP000235388"/>
    </source>
</evidence>
<protein>
    <submittedName>
        <fullName evidence="1">Uncharacterized protein</fullName>
    </submittedName>
</protein>